<name>A0A5B0QDJ4_PUCGR</name>
<evidence type="ECO:0000313" key="3">
    <source>
        <dbReference type="Proteomes" id="UP000324748"/>
    </source>
</evidence>
<dbReference type="EMBL" id="VSWC01000027">
    <property type="protein sequence ID" value="KAA1111084.1"/>
    <property type="molecule type" value="Genomic_DNA"/>
</dbReference>
<dbReference type="AlphaFoldDB" id="A0A5B0QDJ4"/>
<accession>A0A5B0QDJ4</accession>
<proteinExistence type="predicted"/>
<organism evidence="2 3">
    <name type="scientific">Puccinia graminis f. sp. tritici</name>
    <dbReference type="NCBI Taxonomy" id="56615"/>
    <lineage>
        <taxon>Eukaryota</taxon>
        <taxon>Fungi</taxon>
        <taxon>Dikarya</taxon>
        <taxon>Basidiomycota</taxon>
        <taxon>Pucciniomycotina</taxon>
        <taxon>Pucciniomycetes</taxon>
        <taxon>Pucciniales</taxon>
        <taxon>Pucciniaceae</taxon>
        <taxon>Puccinia</taxon>
    </lineage>
</organism>
<comment type="caution">
    <text evidence="2">The sequence shown here is derived from an EMBL/GenBank/DDBJ whole genome shotgun (WGS) entry which is preliminary data.</text>
</comment>
<feature type="region of interest" description="Disordered" evidence="1">
    <location>
        <begin position="192"/>
        <end position="230"/>
    </location>
</feature>
<gene>
    <name evidence="2" type="ORF">PGT21_036384</name>
</gene>
<evidence type="ECO:0000256" key="1">
    <source>
        <dbReference type="SAM" id="MobiDB-lite"/>
    </source>
</evidence>
<dbReference type="OrthoDB" id="10274657at2759"/>
<sequence length="349" mass="38698">MPSVSKIVLCPETQLEEEGLIDNPPRKASIHLDFSLFIHSAHKRFFPHTKVKDAANGWSIITPARELAAMIEDLQSMTWKHFQGLAINHLAPLDDMPLSRLLSAARNAGALHWQAFILGHVKFSEENKTEIHGQFDFIDFAARAYENFPNKVMKEPPKVMPPNAAQTTRITNPGAAGEAKGSVRETPAIKPTQSMTVSSGCGHMKRAHEDEPKAKAIGKGHPSSSSAPGRLVKQAKNQAPADNENEIEVIQGPTRAGHDHHANRQPLGPEAPVMEAVDMDTYLTVAHIEENNQATRRRLRSNGITHWTFFQRSTENELVRLGFPLGVARLLCEGVPRLEHYVQERSTPL</sequence>
<keyword evidence="3" id="KW-1185">Reference proteome</keyword>
<evidence type="ECO:0000313" key="2">
    <source>
        <dbReference type="EMBL" id="KAA1111084.1"/>
    </source>
</evidence>
<reference evidence="2 3" key="1">
    <citation type="submission" date="2019-05" db="EMBL/GenBank/DDBJ databases">
        <title>Emergence of the Ug99 lineage of the wheat stem rust pathogen through somatic hybridization.</title>
        <authorList>
            <person name="Li F."/>
            <person name="Upadhyaya N.M."/>
            <person name="Sperschneider J."/>
            <person name="Matny O."/>
            <person name="Nguyen-Phuc H."/>
            <person name="Mago R."/>
            <person name="Raley C."/>
            <person name="Miller M.E."/>
            <person name="Silverstein K.A.T."/>
            <person name="Henningsen E."/>
            <person name="Hirsch C.D."/>
            <person name="Visser B."/>
            <person name="Pretorius Z.A."/>
            <person name="Steffenson B.J."/>
            <person name="Schwessinger B."/>
            <person name="Dodds P.N."/>
            <person name="Figueroa M."/>
        </authorList>
    </citation>
    <scope>NUCLEOTIDE SEQUENCE [LARGE SCALE GENOMIC DNA]</scope>
    <source>
        <strain evidence="2">21-0</strain>
    </source>
</reference>
<dbReference type="Proteomes" id="UP000324748">
    <property type="component" value="Unassembled WGS sequence"/>
</dbReference>
<protein>
    <submittedName>
        <fullName evidence="2">Uncharacterized protein</fullName>
    </submittedName>
</protein>